<feature type="region of interest" description="Disordered" evidence="1">
    <location>
        <begin position="611"/>
        <end position="633"/>
    </location>
</feature>
<dbReference type="Gene3D" id="2.30.29.30">
    <property type="entry name" value="Pleckstrin-homology domain (PH domain)/Phosphotyrosine-binding domain (PTB)"/>
    <property type="match status" value="1"/>
</dbReference>
<reference evidence="4" key="1">
    <citation type="submission" date="2013-10" db="EMBL/GenBank/DDBJ databases">
        <title>Genome sequencing of Onchocerca volvulus.</title>
        <authorList>
            <person name="Cotton J."/>
            <person name="Tsai J."/>
            <person name="Stanley E."/>
            <person name="Tracey A."/>
            <person name="Holroyd N."/>
            <person name="Lustigman S."/>
            <person name="Berriman M."/>
        </authorList>
    </citation>
    <scope>NUCLEOTIDE SEQUENCE</scope>
</reference>
<feature type="compositionally biased region" description="Low complexity" evidence="1">
    <location>
        <begin position="547"/>
        <end position="565"/>
    </location>
</feature>
<evidence type="ECO:0000313" key="4">
    <source>
        <dbReference type="Proteomes" id="UP000024404"/>
    </source>
</evidence>
<dbReference type="AlphaFoldDB" id="A0A8R1TZB6"/>
<dbReference type="EMBL" id="CMVM020000231">
    <property type="status" value="NOT_ANNOTATED_CDS"/>
    <property type="molecule type" value="Genomic_DNA"/>
</dbReference>
<dbReference type="SMART" id="SM00462">
    <property type="entry name" value="PTB"/>
    <property type="match status" value="1"/>
</dbReference>
<keyword evidence="4" id="KW-1185">Reference proteome</keyword>
<feature type="compositionally biased region" description="Pro residues" evidence="1">
    <location>
        <begin position="389"/>
        <end position="403"/>
    </location>
</feature>
<protein>
    <submittedName>
        <fullName evidence="3">PID domain-containing protein</fullName>
    </submittedName>
</protein>
<feature type="region of interest" description="Disordered" evidence="1">
    <location>
        <begin position="538"/>
        <end position="565"/>
    </location>
</feature>
<accession>A0A8R1TZB6</accession>
<dbReference type="EnsemblMetazoa" id="OVOC7734.1">
    <property type="protein sequence ID" value="OVOC7734.1"/>
    <property type="gene ID" value="WBGene00244543"/>
</dbReference>
<feature type="domain" description="PID" evidence="2">
    <location>
        <begin position="4"/>
        <end position="172"/>
    </location>
</feature>
<evidence type="ECO:0000256" key="1">
    <source>
        <dbReference type="SAM" id="MobiDB-lite"/>
    </source>
</evidence>
<dbReference type="InterPro" id="IPR011993">
    <property type="entry name" value="PH-like_dom_sf"/>
</dbReference>
<name>A0A8R1TZB6_ONCVO</name>
<dbReference type="SUPFAM" id="SSF50729">
    <property type="entry name" value="PH domain-like"/>
    <property type="match status" value="1"/>
</dbReference>
<proteinExistence type="predicted"/>
<evidence type="ECO:0000259" key="2">
    <source>
        <dbReference type="SMART" id="SM00462"/>
    </source>
</evidence>
<dbReference type="Proteomes" id="UP000024404">
    <property type="component" value="Unassembled WGS sequence"/>
</dbReference>
<feature type="region of interest" description="Disordered" evidence="1">
    <location>
        <begin position="460"/>
        <end position="494"/>
    </location>
</feature>
<feature type="region of interest" description="Disordered" evidence="1">
    <location>
        <begin position="389"/>
        <end position="417"/>
    </location>
</feature>
<dbReference type="PANTHER" id="PTHR21219:SF3">
    <property type="entry name" value="FI19613P1"/>
    <property type="match status" value="1"/>
</dbReference>
<dbReference type="PANTHER" id="PTHR21219">
    <property type="entry name" value="FI19613P1"/>
    <property type="match status" value="1"/>
</dbReference>
<dbReference type="InterPro" id="IPR006020">
    <property type="entry name" value="PTB/PI_dom"/>
</dbReference>
<dbReference type="CDD" id="cd01217">
    <property type="entry name" value="PTB_CG12581"/>
    <property type="match status" value="1"/>
</dbReference>
<sequence length="633" mass="69796">MVAVPFCRCRVLYIGSAVPTITKDGLQGIQQPLRERYPIGGNADTKGIDSWLSVWSNGLLLEYIDGDKKTETAFHPINSLHYCAAVRYVNVTGYAIEGGGERFLPLDSPFASGEDSQHPPIFAAIFRRTTGIKVLECHAFICTNAKAANALVRCCFHAYAESMYIKLDERLPALKSIKEASRSASPPSEPLPSEIEEITTIEDDKELEQQQQRWAERAIGKEAWERRQQSGEYDSASISSSIANRFRIKKQDRERTNSDQALVPYTNGVDSFSRRAGSDIDMVCGDSGGETPCPGMYPPGMLPPHFRGGTLPLPHMMPAHPLMRPPLFVPFPPPSPPPPHLLPPMHRLMPIMGAPPPPNFGMPPHLPPGIYPFSPTHFGMLPPRAPYGPMPPPLGRPRSPPDGPIITGPESVYGTLPRRPAYEEPIYMPGNGPYMPPQASYQPGNYLTDHYDAYYDSLKRQRSSHHNNKGSAGAESQTSSRRAAAPSENDESSQFWDSYEASIYRKPHLNEKAFSATARSMPTATTVVATNHNHSITTSINHHYHPTTTTTTTTASSTGTTTTTATTTTTTTTTVAGLGTIRRETVDVVARPETPPIDYDTAFNEMHISSNNTKNNKRQQQQQQQQRTTAVMY</sequence>
<evidence type="ECO:0000313" key="3">
    <source>
        <dbReference type="EnsemblMetazoa" id="OVOC7734.1"/>
    </source>
</evidence>
<organism evidence="3 4">
    <name type="scientific">Onchocerca volvulus</name>
    <dbReference type="NCBI Taxonomy" id="6282"/>
    <lineage>
        <taxon>Eukaryota</taxon>
        <taxon>Metazoa</taxon>
        <taxon>Ecdysozoa</taxon>
        <taxon>Nematoda</taxon>
        <taxon>Chromadorea</taxon>
        <taxon>Rhabditida</taxon>
        <taxon>Spirurina</taxon>
        <taxon>Spiruromorpha</taxon>
        <taxon>Filarioidea</taxon>
        <taxon>Onchocercidae</taxon>
        <taxon>Onchocerca</taxon>
    </lineage>
</organism>
<reference evidence="3" key="2">
    <citation type="submission" date="2022-06" db="UniProtKB">
        <authorList>
            <consortium name="EnsemblMetazoa"/>
        </authorList>
    </citation>
    <scope>IDENTIFICATION</scope>
</reference>